<dbReference type="EMBL" id="QVXO01000065">
    <property type="protein sequence ID" value="RPJ88449.1"/>
    <property type="molecule type" value="Genomic_DNA"/>
</dbReference>
<feature type="region of interest" description="Disordered" evidence="1">
    <location>
        <begin position="50"/>
        <end position="72"/>
    </location>
</feature>
<proteinExistence type="predicted"/>
<dbReference type="AlphaFoldDB" id="A0A424W583"/>
<gene>
    <name evidence="3" type="ORF">DY367_27980</name>
</gene>
<dbReference type="OrthoDB" id="8759646at2"/>
<name>A0A424W583_ALCXX</name>
<evidence type="ECO:0000313" key="3">
    <source>
        <dbReference type="EMBL" id="RPJ88449.1"/>
    </source>
</evidence>
<dbReference type="RefSeq" id="WP_118934473.1">
    <property type="nucleotide sequence ID" value="NZ_CP061008.1"/>
</dbReference>
<accession>A0A424W583</accession>
<comment type="caution">
    <text evidence="3">The sequence shown here is derived from an EMBL/GenBank/DDBJ whole genome shotgun (WGS) entry which is preliminary data.</text>
</comment>
<sequence>MLTLTDKEIGEITARQRRPAQMKVLKALGIRYQVRPDGSLLVYRRYVDKGHPDTIPSREPQMRLRNGPSAQV</sequence>
<evidence type="ECO:0000259" key="2">
    <source>
        <dbReference type="Pfam" id="PF13986"/>
    </source>
</evidence>
<dbReference type="Pfam" id="PF13986">
    <property type="entry name" value="DUF4224"/>
    <property type="match status" value="1"/>
</dbReference>
<dbReference type="Proteomes" id="UP000285324">
    <property type="component" value="Unassembled WGS sequence"/>
</dbReference>
<reference evidence="3 4" key="1">
    <citation type="submission" date="2018-08" db="EMBL/GenBank/DDBJ databases">
        <title>Achromobacter xylosoxidans Genome sequencing and assembly.</title>
        <authorList>
            <person name="Wang R."/>
            <person name="Rensing C."/>
            <person name="Li Y."/>
        </authorList>
    </citation>
    <scope>NUCLEOTIDE SEQUENCE [LARGE SCALE GENOMIC DNA]</scope>
    <source>
        <strain evidence="3 4">GD003A</strain>
    </source>
</reference>
<evidence type="ECO:0000313" key="4">
    <source>
        <dbReference type="Proteomes" id="UP000285324"/>
    </source>
</evidence>
<feature type="domain" description="DUF4224" evidence="2">
    <location>
        <begin position="3"/>
        <end position="47"/>
    </location>
</feature>
<dbReference type="InterPro" id="IPR025319">
    <property type="entry name" value="DUF4224"/>
</dbReference>
<evidence type="ECO:0000256" key="1">
    <source>
        <dbReference type="SAM" id="MobiDB-lite"/>
    </source>
</evidence>
<protein>
    <submittedName>
        <fullName evidence="3">DUF4224 domain-containing protein</fullName>
    </submittedName>
</protein>
<organism evidence="3 4">
    <name type="scientific">Alcaligenes xylosoxydans xylosoxydans</name>
    <name type="common">Achromobacter xylosoxidans</name>
    <dbReference type="NCBI Taxonomy" id="85698"/>
    <lineage>
        <taxon>Bacteria</taxon>
        <taxon>Pseudomonadati</taxon>
        <taxon>Pseudomonadota</taxon>
        <taxon>Betaproteobacteria</taxon>
        <taxon>Burkholderiales</taxon>
        <taxon>Alcaligenaceae</taxon>
        <taxon>Achromobacter</taxon>
    </lineage>
</organism>